<dbReference type="OrthoDB" id="6433308at2759"/>
<dbReference type="EMBL" id="KZ308316">
    <property type="protein sequence ID" value="KAG8227242.1"/>
    <property type="molecule type" value="Genomic_DNA"/>
</dbReference>
<reference evidence="1" key="1">
    <citation type="submission" date="2013-04" db="EMBL/GenBank/DDBJ databases">
        <authorList>
            <person name="Qu J."/>
            <person name="Murali S.C."/>
            <person name="Bandaranaike D."/>
            <person name="Bellair M."/>
            <person name="Blankenburg K."/>
            <person name="Chao H."/>
            <person name="Dinh H."/>
            <person name="Doddapaneni H."/>
            <person name="Downs B."/>
            <person name="Dugan-Rocha S."/>
            <person name="Elkadiri S."/>
            <person name="Gnanaolivu R.D."/>
            <person name="Hernandez B."/>
            <person name="Javaid M."/>
            <person name="Jayaseelan J.C."/>
            <person name="Lee S."/>
            <person name="Li M."/>
            <person name="Ming W."/>
            <person name="Munidasa M."/>
            <person name="Muniz J."/>
            <person name="Nguyen L."/>
            <person name="Ongeri F."/>
            <person name="Osuji N."/>
            <person name="Pu L.-L."/>
            <person name="Puazo M."/>
            <person name="Qu C."/>
            <person name="Quiroz J."/>
            <person name="Raj R."/>
            <person name="Weissenberger G."/>
            <person name="Xin Y."/>
            <person name="Zou X."/>
            <person name="Han Y."/>
            <person name="Richards S."/>
            <person name="Worley K."/>
            <person name="Muzny D."/>
            <person name="Gibbs R."/>
        </authorList>
    </citation>
    <scope>NUCLEOTIDE SEQUENCE</scope>
    <source>
        <strain evidence="1">Sampled in the wild</strain>
    </source>
</reference>
<sequence>MSSQKYGAKLFKASYFGAKCSFVFRRQKSKDSESCSVNNKARYPLINIPPSWQRVTDSLYVYSAYWMEDDGYVKTVAVDSSISADSLFCSLWYADIPQPSKGSVAVESEELRGTGFLYIHCKPSHVNIGIPIATSFYLEKDSSLGVKIPVLRSYHAGHSHNVSVIICTTPEYVTNSEAIGHLAYHQLIGVTSFIIYGQPQFQGVNVVNVPWNFPFPERQRISPAIEADCVLRARAAGATYAIALSWNEYLVPRYHRSLHSLFTEYSGSEKSIGFEIMRVDFCTEFNNSREGLNYLDMLPLRKTHRKAEKSMKYVSVHSTSEHSGDKQKISENIISLHQYVSCFKNKRFRKGRIVQDPVFHRFDLDLKDALTFWLSRDVMPET</sequence>
<dbReference type="AlphaFoldDB" id="A0A8K0NZA3"/>
<comment type="caution">
    <text evidence="1">The sequence shown here is derived from an EMBL/GenBank/DDBJ whole genome shotgun (WGS) entry which is preliminary data.</text>
</comment>
<organism evidence="1 2">
    <name type="scientific">Ladona fulva</name>
    <name type="common">Scarce chaser dragonfly</name>
    <name type="synonym">Libellula fulva</name>
    <dbReference type="NCBI Taxonomy" id="123851"/>
    <lineage>
        <taxon>Eukaryota</taxon>
        <taxon>Metazoa</taxon>
        <taxon>Ecdysozoa</taxon>
        <taxon>Arthropoda</taxon>
        <taxon>Hexapoda</taxon>
        <taxon>Insecta</taxon>
        <taxon>Pterygota</taxon>
        <taxon>Palaeoptera</taxon>
        <taxon>Odonata</taxon>
        <taxon>Epiprocta</taxon>
        <taxon>Anisoptera</taxon>
        <taxon>Libelluloidea</taxon>
        <taxon>Libellulidae</taxon>
        <taxon>Ladona</taxon>
    </lineage>
</organism>
<reference evidence="1" key="2">
    <citation type="submission" date="2017-10" db="EMBL/GenBank/DDBJ databases">
        <title>Ladona fulva Genome sequencing and assembly.</title>
        <authorList>
            <person name="Murali S."/>
            <person name="Richards S."/>
            <person name="Bandaranaike D."/>
            <person name="Bellair M."/>
            <person name="Blankenburg K."/>
            <person name="Chao H."/>
            <person name="Dinh H."/>
            <person name="Doddapaneni H."/>
            <person name="Dugan-Rocha S."/>
            <person name="Elkadiri S."/>
            <person name="Gnanaolivu R."/>
            <person name="Hernandez B."/>
            <person name="Skinner E."/>
            <person name="Javaid M."/>
            <person name="Lee S."/>
            <person name="Li M."/>
            <person name="Ming W."/>
            <person name="Munidasa M."/>
            <person name="Muniz J."/>
            <person name="Nguyen L."/>
            <person name="Hughes D."/>
            <person name="Osuji N."/>
            <person name="Pu L.-L."/>
            <person name="Puazo M."/>
            <person name="Qu C."/>
            <person name="Quiroz J."/>
            <person name="Raj R."/>
            <person name="Weissenberger G."/>
            <person name="Xin Y."/>
            <person name="Zou X."/>
            <person name="Han Y."/>
            <person name="Worley K."/>
            <person name="Muzny D."/>
            <person name="Gibbs R."/>
        </authorList>
    </citation>
    <scope>NUCLEOTIDE SEQUENCE</scope>
    <source>
        <strain evidence="1">Sampled in the wild</strain>
    </source>
</reference>
<accession>A0A8K0NZA3</accession>
<dbReference type="Proteomes" id="UP000792457">
    <property type="component" value="Unassembled WGS sequence"/>
</dbReference>
<proteinExistence type="predicted"/>
<evidence type="ECO:0000313" key="2">
    <source>
        <dbReference type="Proteomes" id="UP000792457"/>
    </source>
</evidence>
<evidence type="ECO:0000313" key="1">
    <source>
        <dbReference type="EMBL" id="KAG8227242.1"/>
    </source>
</evidence>
<keyword evidence="2" id="KW-1185">Reference proteome</keyword>
<protein>
    <recommendedName>
        <fullName evidence="3">Glycosyltransferase family 92 protein</fullName>
    </recommendedName>
</protein>
<gene>
    <name evidence="1" type="ORF">J437_LFUL003973</name>
</gene>
<evidence type="ECO:0008006" key="3">
    <source>
        <dbReference type="Google" id="ProtNLM"/>
    </source>
</evidence>
<name>A0A8K0NZA3_LADFU</name>